<feature type="transmembrane region" description="Helical" evidence="2">
    <location>
        <begin position="30"/>
        <end position="51"/>
    </location>
</feature>
<proteinExistence type="predicted"/>
<comment type="caution">
    <text evidence="3">The sequence shown here is derived from an EMBL/GenBank/DDBJ whole genome shotgun (WGS) entry which is preliminary data.</text>
</comment>
<evidence type="ECO:0000313" key="3">
    <source>
        <dbReference type="EMBL" id="GHE40033.1"/>
    </source>
</evidence>
<reference evidence="3" key="2">
    <citation type="submission" date="2020-09" db="EMBL/GenBank/DDBJ databases">
        <authorList>
            <person name="Sun Q."/>
            <person name="Kim S."/>
        </authorList>
    </citation>
    <scope>NUCLEOTIDE SEQUENCE</scope>
    <source>
        <strain evidence="3">KCTC 32020</strain>
    </source>
</reference>
<keyword evidence="2" id="KW-0812">Transmembrane</keyword>
<gene>
    <name evidence="3" type="ORF">GCM10007167_22670</name>
</gene>
<dbReference type="Proteomes" id="UP000636453">
    <property type="component" value="Unassembled WGS sequence"/>
</dbReference>
<keyword evidence="4" id="KW-1185">Reference proteome</keyword>
<keyword evidence="2" id="KW-1133">Transmembrane helix</keyword>
<evidence type="ECO:0000256" key="1">
    <source>
        <dbReference type="SAM" id="MobiDB-lite"/>
    </source>
</evidence>
<organism evidence="3 4">
    <name type="scientific">Vulcaniibacterium thermophilum</name>
    <dbReference type="NCBI Taxonomy" id="1169913"/>
    <lineage>
        <taxon>Bacteria</taxon>
        <taxon>Pseudomonadati</taxon>
        <taxon>Pseudomonadota</taxon>
        <taxon>Gammaproteobacteria</taxon>
        <taxon>Lysobacterales</taxon>
        <taxon>Lysobacteraceae</taxon>
        <taxon>Vulcaniibacterium</taxon>
    </lineage>
</organism>
<dbReference type="AlphaFoldDB" id="A0A919DGC3"/>
<sequence length="89" mass="9914">MRYASAIGVLLVMLVPAARGMHAALGWLPLWLVAMPGVAWWALRGFPLPAWRGRAETPARLVAPAPRRLRQARRVARPRRRSGMQPRAA</sequence>
<feature type="region of interest" description="Disordered" evidence="1">
    <location>
        <begin position="69"/>
        <end position="89"/>
    </location>
</feature>
<keyword evidence="2" id="KW-0472">Membrane</keyword>
<accession>A0A919DGC3</accession>
<reference evidence="3" key="1">
    <citation type="journal article" date="2014" name="Int. J. Syst. Evol. Microbiol.">
        <title>Complete genome sequence of Corynebacterium casei LMG S-19264T (=DSM 44701T), isolated from a smear-ripened cheese.</title>
        <authorList>
            <consortium name="US DOE Joint Genome Institute (JGI-PGF)"/>
            <person name="Walter F."/>
            <person name="Albersmeier A."/>
            <person name="Kalinowski J."/>
            <person name="Ruckert C."/>
        </authorList>
    </citation>
    <scope>NUCLEOTIDE SEQUENCE</scope>
    <source>
        <strain evidence="3">KCTC 32020</strain>
    </source>
</reference>
<evidence type="ECO:0000256" key="2">
    <source>
        <dbReference type="SAM" id="Phobius"/>
    </source>
</evidence>
<protein>
    <recommendedName>
        <fullName evidence="5">Transmembrane protein</fullName>
    </recommendedName>
</protein>
<name>A0A919DGC3_9GAMM</name>
<evidence type="ECO:0000313" key="4">
    <source>
        <dbReference type="Proteomes" id="UP000636453"/>
    </source>
</evidence>
<evidence type="ECO:0008006" key="5">
    <source>
        <dbReference type="Google" id="ProtNLM"/>
    </source>
</evidence>
<dbReference type="EMBL" id="BNCF01000013">
    <property type="protein sequence ID" value="GHE40033.1"/>
    <property type="molecule type" value="Genomic_DNA"/>
</dbReference>
<feature type="compositionally biased region" description="Basic residues" evidence="1">
    <location>
        <begin position="69"/>
        <end position="82"/>
    </location>
</feature>